<sequence>MILKKLVVGPFASNCYIVGSESSKEGIIIDPGDEAEVILRNVEDLELEIRSIVLTHGHIDHIGALKEVKEATGAEVAIHTDEAESLQRQPLSTLFGISYPDPPPPDRSLKDGDGIDIGDLHFLVLHTPGHSPGGICLLGEGVVFSGDTLFNYGIGRTDLPGGNHSQLMNSIHTKLMVLPDNTVVYPGHGPETTIGTERRDNPFLHT</sequence>
<evidence type="ECO:0000313" key="6">
    <source>
        <dbReference type="EMBL" id="GAH28002.1"/>
    </source>
</evidence>
<feature type="domain" description="Metallo-beta-lactamase" evidence="5">
    <location>
        <begin position="12"/>
        <end position="188"/>
    </location>
</feature>
<dbReference type="CDD" id="cd06262">
    <property type="entry name" value="metallo-hydrolase-like_MBL-fold"/>
    <property type="match status" value="1"/>
</dbReference>
<organism evidence="6">
    <name type="scientific">marine sediment metagenome</name>
    <dbReference type="NCBI Taxonomy" id="412755"/>
    <lineage>
        <taxon>unclassified sequences</taxon>
        <taxon>metagenomes</taxon>
        <taxon>ecological metagenomes</taxon>
    </lineage>
</organism>
<protein>
    <recommendedName>
        <fullName evidence="5">Metallo-beta-lactamase domain-containing protein</fullName>
    </recommendedName>
</protein>
<proteinExistence type="predicted"/>
<dbReference type="SMART" id="SM00849">
    <property type="entry name" value="Lactamase_B"/>
    <property type="match status" value="1"/>
</dbReference>
<keyword evidence="3" id="KW-0378">Hydrolase</keyword>
<dbReference type="Pfam" id="PF00753">
    <property type="entry name" value="Lactamase_B"/>
    <property type="match status" value="1"/>
</dbReference>
<dbReference type="InterPro" id="IPR001279">
    <property type="entry name" value="Metallo-B-lactamas"/>
</dbReference>
<evidence type="ECO:0000256" key="2">
    <source>
        <dbReference type="ARBA" id="ARBA00022723"/>
    </source>
</evidence>
<reference evidence="6" key="1">
    <citation type="journal article" date="2014" name="Front. Microbiol.">
        <title>High frequency of phylogenetically diverse reductive dehalogenase-homologous genes in deep subseafloor sedimentary metagenomes.</title>
        <authorList>
            <person name="Kawai M."/>
            <person name="Futagami T."/>
            <person name="Toyoda A."/>
            <person name="Takaki Y."/>
            <person name="Nishi S."/>
            <person name="Hori S."/>
            <person name="Arai W."/>
            <person name="Tsubouchi T."/>
            <person name="Morono Y."/>
            <person name="Uchiyama I."/>
            <person name="Ito T."/>
            <person name="Fujiyama A."/>
            <person name="Inagaki F."/>
            <person name="Takami H."/>
        </authorList>
    </citation>
    <scope>NUCLEOTIDE SEQUENCE</scope>
    <source>
        <strain evidence="6">Expedition CK06-06</strain>
    </source>
</reference>
<keyword evidence="4" id="KW-0862">Zinc</keyword>
<name>X1E644_9ZZZZ</name>
<dbReference type="PANTHER" id="PTHR46233">
    <property type="entry name" value="HYDROXYACYLGLUTATHIONE HYDROLASE GLOC"/>
    <property type="match status" value="1"/>
</dbReference>
<dbReference type="PANTHER" id="PTHR46233:SF3">
    <property type="entry name" value="HYDROXYACYLGLUTATHIONE HYDROLASE GLOC"/>
    <property type="match status" value="1"/>
</dbReference>
<dbReference type="EMBL" id="BARU01000153">
    <property type="protein sequence ID" value="GAH28002.1"/>
    <property type="molecule type" value="Genomic_DNA"/>
</dbReference>
<accession>X1E644</accession>
<comment type="caution">
    <text evidence="6">The sequence shown here is derived from an EMBL/GenBank/DDBJ whole genome shotgun (WGS) entry which is preliminary data.</text>
</comment>
<dbReference type="InterPro" id="IPR036866">
    <property type="entry name" value="RibonucZ/Hydroxyglut_hydro"/>
</dbReference>
<dbReference type="AlphaFoldDB" id="X1E644"/>
<dbReference type="Gene3D" id="3.60.15.10">
    <property type="entry name" value="Ribonuclease Z/Hydroxyacylglutathione hydrolase-like"/>
    <property type="match status" value="1"/>
</dbReference>
<evidence type="ECO:0000256" key="4">
    <source>
        <dbReference type="ARBA" id="ARBA00022833"/>
    </source>
</evidence>
<dbReference type="InterPro" id="IPR051453">
    <property type="entry name" value="MBL_Glyoxalase_II"/>
</dbReference>
<evidence type="ECO:0000256" key="3">
    <source>
        <dbReference type="ARBA" id="ARBA00022801"/>
    </source>
</evidence>
<evidence type="ECO:0000259" key="5">
    <source>
        <dbReference type="SMART" id="SM00849"/>
    </source>
</evidence>
<dbReference type="GO" id="GO:0016787">
    <property type="term" value="F:hydrolase activity"/>
    <property type="evidence" value="ECO:0007669"/>
    <property type="project" value="UniProtKB-KW"/>
</dbReference>
<evidence type="ECO:0000256" key="1">
    <source>
        <dbReference type="ARBA" id="ARBA00001947"/>
    </source>
</evidence>
<keyword evidence="2" id="KW-0479">Metal-binding</keyword>
<dbReference type="SUPFAM" id="SSF56281">
    <property type="entry name" value="Metallo-hydrolase/oxidoreductase"/>
    <property type="match status" value="1"/>
</dbReference>
<gene>
    <name evidence="6" type="ORF">S03H2_00673</name>
</gene>
<comment type="cofactor">
    <cofactor evidence="1">
        <name>Zn(2+)</name>
        <dbReference type="ChEBI" id="CHEBI:29105"/>
    </cofactor>
</comment>
<dbReference type="GO" id="GO:0046872">
    <property type="term" value="F:metal ion binding"/>
    <property type="evidence" value="ECO:0007669"/>
    <property type="project" value="UniProtKB-KW"/>
</dbReference>